<organism evidence="1 2">
    <name type="scientific">Sulfobacillus benefaciens</name>
    <dbReference type="NCBI Taxonomy" id="453960"/>
    <lineage>
        <taxon>Bacteria</taxon>
        <taxon>Bacillati</taxon>
        <taxon>Bacillota</taxon>
        <taxon>Clostridia</taxon>
        <taxon>Eubacteriales</taxon>
        <taxon>Clostridiales Family XVII. Incertae Sedis</taxon>
        <taxon>Sulfobacillus</taxon>
    </lineage>
</organism>
<name>A0A2T2WUK5_9FIRM</name>
<gene>
    <name evidence="1" type="ORF">C7B43_15765</name>
</gene>
<sequence length="326" mass="36008">MNLCSIDSSLVADPHFICRLSTITQGKHVSCVVCKLPLYCIQFNFQRLVKSLTDDPKANLHASNPGTVELSRSGNVVRLTLAREKYLNAMTWTMYEQLSRHLEIVAQDTDARVVILQGKGSKALASGTDIHQFADFNGARGIEYEKQIDQIVTQLATLPKPTIAAIEGYAVGGGMALAAACDLRYGNQSAKIGIPIARSLGNCLALSNYRRLANLLGTGKVKELIYTARLMDADESRHCGFLTDIFPDQTFQDNITAVAENIAAGAPLTLWATKIAFIRQEEWMHHHIDDMVDFSDVIQRVYDSQDFHEAVAARMSKLPSPPWLGR</sequence>
<dbReference type="InterPro" id="IPR029045">
    <property type="entry name" value="ClpP/crotonase-like_dom_sf"/>
</dbReference>
<dbReference type="PANTHER" id="PTHR11941:SF54">
    <property type="entry name" value="ENOYL-COA HYDRATASE, MITOCHONDRIAL"/>
    <property type="match status" value="1"/>
</dbReference>
<accession>A0A2T2WUK5</accession>
<reference evidence="1 2" key="1">
    <citation type="journal article" date="2014" name="BMC Genomics">
        <title>Comparison of environmental and isolate Sulfobacillus genomes reveals diverse carbon, sulfur, nitrogen, and hydrogen metabolisms.</title>
        <authorList>
            <person name="Justice N.B."/>
            <person name="Norman A."/>
            <person name="Brown C.T."/>
            <person name="Singh A."/>
            <person name="Thomas B.C."/>
            <person name="Banfield J.F."/>
        </authorList>
    </citation>
    <scope>NUCLEOTIDE SEQUENCE [LARGE SCALE GENOMIC DNA]</scope>
    <source>
        <strain evidence="1">AMDSBA1</strain>
    </source>
</reference>
<dbReference type="GO" id="GO:0004300">
    <property type="term" value="F:enoyl-CoA hydratase activity"/>
    <property type="evidence" value="ECO:0007669"/>
    <property type="project" value="UniProtKB-EC"/>
</dbReference>
<dbReference type="EMBL" id="PXYT01000047">
    <property type="protein sequence ID" value="PSR25929.1"/>
    <property type="molecule type" value="Genomic_DNA"/>
</dbReference>
<protein>
    <submittedName>
        <fullName evidence="1">Enoyl-CoA hydratase</fullName>
        <ecNumber evidence="1">4.2.1.17</ecNumber>
    </submittedName>
</protein>
<dbReference type="NCBIfam" id="NF004796">
    <property type="entry name" value="PRK06144.1"/>
    <property type="match status" value="1"/>
</dbReference>
<dbReference type="GO" id="GO:0006635">
    <property type="term" value="P:fatty acid beta-oxidation"/>
    <property type="evidence" value="ECO:0007669"/>
    <property type="project" value="TreeGrafter"/>
</dbReference>
<evidence type="ECO:0000313" key="2">
    <source>
        <dbReference type="Proteomes" id="UP000242699"/>
    </source>
</evidence>
<dbReference type="SUPFAM" id="SSF52096">
    <property type="entry name" value="ClpP/crotonase"/>
    <property type="match status" value="1"/>
</dbReference>
<evidence type="ECO:0000313" key="1">
    <source>
        <dbReference type="EMBL" id="PSR25929.1"/>
    </source>
</evidence>
<keyword evidence="1" id="KW-0456">Lyase</keyword>
<dbReference type="Gene3D" id="3.90.226.10">
    <property type="entry name" value="2-enoyl-CoA Hydratase, Chain A, domain 1"/>
    <property type="match status" value="1"/>
</dbReference>
<dbReference type="InterPro" id="IPR001753">
    <property type="entry name" value="Enoyl-CoA_hydra/iso"/>
</dbReference>
<dbReference type="EC" id="4.2.1.17" evidence="1"/>
<dbReference type="CDD" id="cd06558">
    <property type="entry name" value="crotonase-like"/>
    <property type="match status" value="1"/>
</dbReference>
<dbReference type="Proteomes" id="UP000242699">
    <property type="component" value="Unassembled WGS sequence"/>
</dbReference>
<proteinExistence type="predicted"/>
<dbReference type="AlphaFoldDB" id="A0A2T2WUK5"/>
<dbReference type="Pfam" id="PF00378">
    <property type="entry name" value="ECH_1"/>
    <property type="match status" value="1"/>
</dbReference>
<comment type="caution">
    <text evidence="1">The sequence shown here is derived from an EMBL/GenBank/DDBJ whole genome shotgun (WGS) entry which is preliminary data.</text>
</comment>
<dbReference type="PANTHER" id="PTHR11941">
    <property type="entry name" value="ENOYL-COA HYDRATASE-RELATED"/>
    <property type="match status" value="1"/>
</dbReference>